<gene>
    <name evidence="1" type="ORF">NBR_LOCUS4541</name>
</gene>
<dbReference type="EMBL" id="UYSL01008715">
    <property type="protein sequence ID" value="VDL68130.1"/>
    <property type="molecule type" value="Genomic_DNA"/>
</dbReference>
<dbReference type="WBParaSite" id="NBR_0000454001-mRNA-1">
    <property type="protein sequence ID" value="NBR_0000454001-mRNA-1"/>
    <property type="gene ID" value="NBR_0000454001"/>
</dbReference>
<reference evidence="3" key="1">
    <citation type="submission" date="2017-02" db="UniProtKB">
        <authorList>
            <consortium name="WormBaseParasite"/>
        </authorList>
    </citation>
    <scope>IDENTIFICATION</scope>
</reference>
<evidence type="ECO:0000313" key="2">
    <source>
        <dbReference type="Proteomes" id="UP000271162"/>
    </source>
</evidence>
<dbReference type="AlphaFoldDB" id="A0A0N4XPT8"/>
<evidence type="ECO:0000313" key="1">
    <source>
        <dbReference type="EMBL" id="VDL68130.1"/>
    </source>
</evidence>
<dbReference type="Proteomes" id="UP000271162">
    <property type="component" value="Unassembled WGS sequence"/>
</dbReference>
<protein>
    <submittedName>
        <fullName evidence="3">ABC transporter ATP-binding protein</fullName>
    </submittedName>
</protein>
<proteinExistence type="predicted"/>
<keyword evidence="2" id="KW-1185">Reference proteome</keyword>
<evidence type="ECO:0000313" key="3">
    <source>
        <dbReference type="WBParaSite" id="NBR_0000454001-mRNA-1"/>
    </source>
</evidence>
<name>A0A0N4XPT8_NIPBR</name>
<sequence length="50" mass="5413">MVLIAAGDSPKRIPAKPAIRLTTTQQRPLDLFGLTKISPDRIALIEVSSI</sequence>
<reference evidence="1 2" key="2">
    <citation type="submission" date="2018-11" db="EMBL/GenBank/DDBJ databases">
        <authorList>
            <consortium name="Pathogen Informatics"/>
        </authorList>
    </citation>
    <scope>NUCLEOTIDE SEQUENCE [LARGE SCALE GENOMIC DNA]</scope>
</reference>
<organism evidence="3">
    <name type="scientific">Nippostrongylus brasiliensis</name>
    <name type="common">Rat hookworm</name>
    <dbReference type="NCBI Taxonomy" id="27835"/>
    <lineage>
        <taxon>Eukaryota</taxon>
        <taxon>Metazoa</taxon>
        <taxon>Ecdysozoa</taxon>
        <taxon>Nematoda</taxon>
        <taxon>Chromadorea</taxon>
        <taxon>Rhabditida</taxon>
        <taxon>Rhabditina</taxon>
        <taxon>Rhabditomorpha</taxon>
        <taxon>Strongyloidea</taxon>
        <taxon>Heligmosomidae</taxon>
        <taxon>Nippostrongylus</taxon>
    </lineage>
</organism>
<accession>A0A0N4XPT8</accession>